<dbReference type="AlphaFoldDB" id="A0A645D1A2"/>
<feature type="transmembrane region" description="Helical" evidence="1">
    <location>
        <begin position="6"/>
        <end position="25"/>
    </location>
</feature>
<comment type="caution">
    <text evidence="3">The sequence shown here is derived from an EMBL/GenBank/DDBJ whole genome shotgun (WGS) entry which is preliminary data.</text>
</comment>
<evidence type="ECO:0000313" key="3">
    <source>
        <dbReference type="EMBL" id="MPM82949.1"/>
    </source>
</evidence>
<gene>
    <name evidence="3" type="ORF">SDC9_130011</name>
</gene>
<feature type="transmembrane region" description="Helical" evidence="1">
    <location>
        <begin position="183"/>
        <end position="204"/>
    </location>
</feature>
<evidence type="ECO:0000259" key="2">
    <source>
        <dbReference type="Pfam" id="PF02517"/>
    </source>
</evidence>
<feature type="transmembrane region" description="Helical" evidence="1">
    <location>
        <begin position="140"/>
        <end position="162"/>
    </location>
</feature>
<feature type="domain" description="CAAX prenyl protease 2/Lysostaphin resistance protein A-like" evidence="2">
    <location>
        <begin position="150"/>
        <end position="244"/>
    </location>
</feature>
<keyword evidence="1" id="KW-0472">Membrane</keyword>
<feature type="transmembrane region" description="Helical" evidence="1">
    <location>
        <begin position="116"/>
        <end position="134"/>
    </location>
</feature>
<proteinExistence type="predicted"/>
<name>A0A645D1A2_9ZZZZ</name>
<feature type="transmembrane region" description="Helical" evidence="1">
    <location>
        <begin position="83"/>
        <end position="104"/>
    </location>
</feature>
<sequence>MDLTFWLGNLSEWLGVVAVVMIAGISPMLKKIHVVEFLYPKREANYAFFLFALIYVFAFQFFLNPALKFFQTFAAGFAGGDDAARMVLAVVALLPFLVALIARGQPLKSVGWGKENLRAGFSVGLMLALLTIFLRGKFMTILAGVSTPQISLLLVYLVLAFAEETIFRGYIQPRLQSRIGKPWGLLATAVLFTLWQLPGCLWVLPFASFWVVLVVSFVQGLILGWIMQKSNHVLAPMLYRAISAWMMVF</sequence>
<dbReference type="GO" id="GO:0080120">
    <property type="term" value="P:CAAX-box protein maturation"/>
    <property type="evidence" value="ECO:0007669"/>
    <property type="project" value="UniProtKB-ARBA"/>
</dbReference>
<keyword evidence="1" id="KW-1133">Transmembrane helix</keyword>
<feature type="transmembrane region" description="Helical" evidence="1">
    <location>
        <begin position="46"/>
        <end position="63"/>
    </location>
</feature>
<evidence type="ECO:0000256" key="1">
    <source>
        <dbReference type="SAM" id="Phobius"/>
    </source>
</evidence>
<dbReference type="GO" id="GO:0004175">
    <property type="term" value="F:endopeptidase activity"/>
    <property type="evidence" value="ECO:0007669"/>
    <property type="project" value="UniProtKB-ARBA"/>
</dbReference>
<dbReference type="Pfam" id="PF02517">
    <property type="entry name" value="Rce1-like"/>
    <property type="match status" value="1"/>
</dbReference>
<dbReference type="InterPro" id="IPR003675">
    <property type="entry name" value="Rce1/LyrA-like_dom"/>
</dbReference>
<feature type="transmembrane region" description="Helical" evidence="1">
    <location>
        <begin position="210"/>
        <end position="227"/>
    </location>
</feature>
<protein>
    <recommendedName>
        <fullName evidence="2">CAAX prenyl protease 2/Lysostaphin resistance protein A-like domain-containing protein</fullName>
    </recommendedName>
</protein>
<accession>A0A645D1A2</accession>
<reference evidence="3" key="1">
    <citation type="submission" date="2019-08" db="EMBL/GenBank/DDBJ databases">
        <authorList>
            <person name="Kucharzyk K."/>
            <person name="Murdoch R.W."/>
            <person name="Higgins S."/>
            <person name="Loffler F."/>
        </authorList>
    </citation>
    <scope>NUCLEOTIDE SEQUENCE</scope>
</reference>
<organism evidence="3">
    <name type="scientific">bioreactor metagenome</name>
    <dbReference type="NCBI Taxonomy" id="1076179"/>
    <lineage>
        <taxon>unclassified sequences</taxon>
        <taxon>metagenomes</taxon>
        <taxon>ecological metagenomes</taxon>
    </lineage>
</organism>
<keyword evidence="1" id="KW-0812">Transmembrane</keyword>
<dbReference type="EMBL" id="VSSQ01031879">
    <property type="protein sequence ID" value="MPM82949.1"/>
    <property type="molecule type" value="Genomic_DNA"/>
</dbReference>